<dbReference type="Proteomes" id="UP001500449">
    <property type="component" value="Unassembled WGS sequence"/>
</dbReference>
<proteinExistence type="predicted"/>
<dbReference type="EMBL" id="BAAAQK010000018">
    <property type="protein sequence ID" value="GAA1859686.1"/>
    <property type="molecule type" value="Genomic_DNA"/>
</dbReference>
<comment type="caution">
    <text evidence="1">The sequence shown here is derived from an EMBL/GenBank/DDBJ whole genome shotgun (WGS) entry which is preliminary data.</text>
</comment>
<evidence type="ECO:0000313" key="2">
    <source>
        <dbReference type="Proteomes" id="UP001500449"/>
    </source>
</evidence>
<protein>
    <submittedName>
        <fullName evidence="1">Uncharacterized protein</fullName>
    </submittedName>
</protein>
<organism evidence="1 2">
    <name type="scientific">Pseudonocardia ailaonensis</name>
    <dbReference type="NCBI Taxonomy" id="367279"/>
    <lineage>
        <taxon>Bacteria</taxon>
        <taxon>Bacillati</taxon>
        <taxon>Actinomycetota</taxon>
        <taxon>Actinomycetes</taxon>
        <taxon>Pseudonocardiales</taxon>
        <taxon>Pseudonocardiaceae</taxon>
        <taxon>Pseudonocardia</taxon>
    </lineage>
</organism>
<name>A0ABN2ND30_9PSEU</name>
<gene>
    <name evidence="1" type="ORF">GCM10009836_44830</name>
</gene>
<reference evidence="1 2" key="1">
    <citation type="journal article" date="2019" name="Int. J. Syst. Evol. Microbiol.">
        <title>The Global Catalogue of Microorganisms (GCM) 10K type strain sequencing project: providing services to taxonomists for standard genome sequencing and annotation.</title>
        <authorList>
            <consortium name="The Broad Institute Genomics Platform"/>
            <consortium name="The Broad Institute Genome Sequencing Center for Infectious Disease"/>
            <person name="Wu L."/>
            <person name="Ma J."/>
        </authorList>
    </citation>
    <scope>NUCLEOTIDE SEQUENCE [LARGE SCALE GENOMIC DNA]</scope>
    <source>
        <strain evidence="1 2">JCM 16009</strain>
    </source>
</reference>
<sequence>MAPWHRLCTDAVQTGFRPPDGARFLDQAGVDSRVVALVAHHSAAISEATELELADDLAVYPDECSIVRDLL</sequence>
<keyword evidence="2" id="KW-1185">Reference proteome</keyword>
<evidence type="ECO:0000313" key="1">
    <source>
        <dbReference type="EMBL" id="GAA1859686.1"/>
    </source>
</evidence>
<accession>A0ABN2ND30</accession>